<protein>
    <submittedName>
        <fullName evidence="1">Uncharacterized protein</fullName>
    </submittedName>
</protein>
<reference evidence="1 2" key="1">
    <citation type="journal article" date="2014" name="Genome Biol. Evol.">
        <title>Acetic acid bacteria genomes reveal functional traits for adaptation to life in insect guts.</title>
        <authorList>
            <person name="Chouaia B."/>
            <person name="Gaiarsa S."/>
            <person name="Crotti E."/>
            <person name="Comandatore F."/>
            <person name="Degli Esposti M."/>
            <person name="Ricci I."/>
            <person name="Alma A."/>
            <person name="Favia G."/>
            <person name="Bandi C."/>
            <person name="Daffonchio D."/>
        </authorList>
    </citation>
    <scope>NUCLEOTIDE SEQUENCE [LARGE SCALE GENOMIC DNA]</scope>
    <source>
        <strain evidence="1 2">SF2.1</strain>
    </source>
</reference>
<sequence>MASLPRHESRIRTAFRQNLHWMVAEAGYIMAAIEGERSTK</sequence>
<dbReference type="Proteomes" id="UP000027583">
    <property type="component" value="Unassembled WGS sequence"/>
</dbReference>
<organism evidence="1 2">
    <name type="scientific">Asaia bogorensis</name>
    <dbReference type="NCBI Taxonomy" id="91915"/>
    <lineage>
        <taxon>Bacteria</taxon>
        <taxon>Pseudomonadati</taxon>
        <taxon>Pseudomonadota</taxon>
        <taxon>Alphaproteobacteria</taxon>
        <taxon>Acetobacterales</taxon>
        <taxon>Acetobacteraceae</taxon>
        <taxon>Asaia</taxon>
    </lineage>
</organism>
<evidence type="ECO:0000313" key="1">
    <source>
        <dbReference type="EMBL" id="CDG38486.1"/>
    </source>
</evidence>
<evidence type="ECO:0000313" key="2">
    <source>
        <dbReference type="Proteomes" id="UP000027583"/>
    </source>
</evidence>
<dbReference type="EMBL" id="CBLX010000003">
    <property type="protein sequence ID" value="CDG38486.1"/>
    <property type="molecule type" value="Genomic_DNA"/>
</dbReference>
<proteinExistence type="predicted"/>
<reference evidence="1 2" key="2">
    <citation type="journal article" date="2014" name="PLoS ONE">
        <title>Evolution of mitochondria reconstructed from the energy metabolism of living bacteria.</title>
        <authorList>
            <person name="Degli Esposti M."/>
            <person name="Chouaia B."/>
            <person name="Comandatore F."/>
            <person name="Crotti E."/>
            <person name="Sassera D."/>
            <person name="Lievens P.M."/>
            <person name="Daffonchio D."/>
            <person name="Bandi C."/>
        </authorList>
    </citation>
    <scope>NUCLEOTIDE SEQUENCE [LARGE SCALE GENOMIC DNA]</scope>
    <source>
        <strain evidence="1 2">SF2.1</strain>
    </source>
</reference>
<accession>A0A060QGU5</accession>
<comment type="caution">
    <text evidence="1">The sequence shown here is derived from an EMBL/GenBank/DDBJ whole genome shotgun (WGS) entry which is preliminary data.</text>
</comment>
<gene>
    <name evidence="1" type="ORF">ASAP_0441</name>
</gene>
<name>A0A060QGU5_9PROT</name>
<dbReference type="AlphaFoldDB" id="A0A060QGU5"/>